<dbReference type="OrthoDB" id="4179877at2759"/>
<organism evidence="1 2">
    <name type="scientific">Emergomyces africanus</name>
    <dbReference type="NCBI Taxonomy" id="1955775"/>
    <lineage>
        <taxon>Eukaryota</taxon>
        <taxon>Fungi</taxon>
        <taxon>Dikarya</taxon>
        <taxon>Ascomycota</taxon>
        <taxon>Pezizomycotina</taxon>
        <taxon>Eurotiomycetes</taxon>
        <taxon>Eurotiomycetidae</taxon>
        <taxon>Onygenales</taxon>
        <taxon>Ajellomycetaceae</taxon>
        <taxon>Emergomyces</taxon>
    </lineage>
</organism>
<proteinExistence type="predicted"/>
<accession>A0A1B7P6T7</accession>
<dbReference type="EMBL" id="LGUA01000054">
    <property type="protein sequence ID" value="OAX84721.1"/>
    <property type="molecule type" value="Genomic_DNA"/>
</dbReference>
<dbReference type="Proteomes" id="UP000091918">
    <property type="component" value="Unassembled WGS sequence"/>
</dbReference>
<gene>
    <name evidence="1" type="ORF">ACJ72_00918</name>
</gene>
<reference evidence="1 2" key="1">
    <citation type="submission" date="2015-07" db="EMBL/GenBank/DDBJ databases">
        <title>Emmonsia species relationships and genome sequence.</title>
        <authorList>
            <person name="Cuomo C.A."/>
            <person name="Schwartz I.S."/>
            <person name="Kenyon C."/>
            <person name="de Hoog G.S."/>
            <person name="Govender N.P."/>
            <person name="Botha A."/>
            <person name="Moreno L."/>
            <person name="de Vries M."/>
            <person name="Munoz J.F."/>
            <person name="Stielow J.B."/>
        </authorList>
    </citation>
    <scope>NUCLEOTIDE SEQUENCE [LARGE SCALE GENOMIC DNA]</scope>
    <source>
        <strain evidence="1 2">CBS 136260</strain>
    </source>
</reference>
<keyword evidence="2" id="KW-1185">Reference proteome</keyword>
<sequence>MLALNDQQLRTVVVKLAQFLDVMQIDYAIMVSVQVCAGQPIQSYYFRLQTDFAREEFPCGRARSIQYPELATSSSIQYSDCQSTDHEYQQVPCQDIWPRMNLAGENHTQYECQGSVKEMMDIQNLMNMISFAVPGKPELNFSNDQKLKSALFNLLQKHPELALT</sequence>
<comment type="caution">
    <text evidence="1">The sequence shown here is derived from an EMBL/GenBank/DDBJ whole genome shotgun (WGS) entry which is preliminary data.</text>
</comment>
<dbReference type="AlphaFoldDB" id="A0A1B7P6T7"/>
<protein>
    <submittedName>
        <fullName evidence="1">Uncharacterized protein</fullName>
    </submittedName>
</protein>
<evidence type="ECO:0000313" key="2">
    <source>
        <dbReference type="Proteomes" id="UP000091918"/>
    </source>
</evidence>
<evidence type="ECO:0000313" key="1">
    <source>
        <dbReference type="EMBL" id="OAX84721.1"/>
    </source>
</evidence>
<name>A0A1B7P6T7_9EURO</name>